<dbReference type="EMBL" id="JAGSPM010000001">
    <property type="protein sequence ID" value="MBR7745090.1"/>
    <property type="molecule type" value="Genomic_DNA"/>
</dbReference>
<keyword evidence="6" id="KW-1185">Reference proteome</keyword>
<keyword evidence="3" id="KW-0238">DNA-binding</keyword>
<proteinExistence type="inferred from homology"/>
<comment type="caution">
    <text evidence="5">The sequence shown here is derived from an EMBL/GenBank/DDBJ whole genome shotgun (WGS) entry which is preliminary data.</text>
</comment>
<evidence type="ECO:0000256" key="3">
    <source>
        <dbReference type="ARBA" id="ARBA00023125"/>
    </source>
</evidence>
<dbReference type="GO" id="GO:0045892">
    <property type="term" value="P:negative regulation of DNA-templated transcription"/>
    <property type="evidence" value="ECO:0007669"/>
    <property type="project" value="InterPro"/>
</dbReference>
<protein>
    <submittedName>
        <fullName evidence="5">BlaI/MecI/CopY family transcriptional regulator</fullName>
    </submittedName>
</protein>
<evidence type="ECO:0000313" key="5">
    <source>
        <dbReference type="EMBL" id="MBR7745090.1"/>
    </source>
</evidence>
<dbReference type="SUPFAM" id="SSF46785">
    <property type="entry name" value="Winged helix' DNA-binding domain"/>
    <property type="match status" value="1"/>
</dbReference>
<keyword evidence="2" id="KW-0805">Transcription regulation</keyword>
<sequence length="134" mass="15063">MKKNDVSNTKKSSPPKPTAAEMELMRLLWVLGPATAKQVHEAAMKERPEIAYASVLRMLQVMHSKGQLRRDESQKAHVYAAVEEQDTLQTNLVKDLIQKAFSGSAKALVLAALRSHVSKEEREEIQKFLHGDDK</sequence>
<evidence type="ECO:0000256" key="4">
    <source>
        <dbReference type="ARBA" id="ARBA00023163"/>
    </source>
</evidence>
<keyword evidence="4" id="KW-0804">Transcription</keyword>
<accession>A0A941DBA8</accession>
<dbReference type="GO" id="GO:0003677">
    <property type="term" value="F:DNA binding"/>
    <property type="evidence" value="ECO:0007669"/>
    <property type="project" value="UniProtKB-KW"/>
</dbReference>
<dbReference type="Proteomes" id="UP000680158">
    <property type="component" value="Unassembled WGS sequence"/>
</dbReference>
<organism evidence="5 6">
    <name type="scientific">Undibacterium baiyunense</name>
    <dbReference type="NCBI Taxonomy" id="2828731"/>
    <lineage>
        <taxon>Bacteria</taxon>
        <taxon>Pseudomonadati</taxon>
        <taxon>Pseudomonadota</taxon>
        <taxon>Betaproteobacteria</taxon>
        <taxon>Burkholderiales</taxon>
        <taxon>Oxalobacteraceae</taxon>
        <taxon>Undibacterium</taxon>
    </lineage>
</organism>
<reference evidence="5 6" key="1">
    <citation type="submission" date="2021-04" db="EMBL/GenBank/DDBJ databases">
        <title>novel species isolated from subtropical streams in China.</title>
        <authorList>
            <person name="Lu H."/>
        </authorList>
    </citation>
    <scope>NUCLEOTIDE SEQUENCE [LARGE SCALE GENOMIC DNA]</scope>
    <source>
        <strain evidence="5 6">BYS107W</strain>
    </source>
</reference>
<dbReference type="InterPro" id="IPR005650">
    <property type="entry name" value="BlaI_family"/>
</dbReference>
<comment type="similarity">
    <text evidence="1">Belongs to the BlaI transcriptional regulatory family.</text>
</comment>
<dbReference type="Gene3D" id="1.10.10.10">
    <property type="entry name" value="Winged helix-like DNA-binding domain superfamily/Winged helix DNA-binding domain"/>
    <property type="match status" value="1"/>
</dbReference>
<evidence type="ECO:0000313" key="6">
    <source>
        <dbReference type="Proteomes" id="UP000680158"/>
    </source>
</evidence>
<name>A0A941DBA8_9BURK</name>
<evidence type="ECO:0000256" key="2">
    <source>
        <dbReference type="ARBA" id="ARBA00023015"/>
    </source>
</evidence>
<gene>
    <name evidence="5" type="ORF">KDM92_00740</name>
</gene>
<dbReference type="RefSeq" id="WP_189344109.1">
    <property type="nucleotide sequence ID" value="NZ_JAGSPM010000001.1"/>
</dbReference>
<evidence type="ECO:0000256" key="1">
    <source>
        <dbReference type="ARBA" id="ARBA00011046"/>
    </source>
</evidence>
<dbReference type="Pfam" id="PF03965">
    <property type="entry name" value="Penicillinase_R"/>
    <property type="match status" value="1"/>
</dbReference>
<dbReference type="InterPro" id="IPR036388">
    <property type="entry name" value="WH-like_DNA-bd_sf"/>
</dbReference>
<dbReference type="AlphaFoldDB" id="A0A941DBA8"/>
<dbReference type="InterPro" id="IPR036390">
    <property type="entry name" value="WH_DNA-bd_sf"/>
</dbReference>